<reference evidence="1 2" key="1">
    <citation type="submission" date="2018-07" db="EMBL/GenBank/DDBJ databases">
        <title>Leeuwenhoekiella genomics.</title>
        <authorList>
            <person name="Tahon G."/>
            <person name="Willems A."/>
        </authorList>
    </citation>
    <scope>NUCLEOTIDE SEQUENCE [LARGE SCALE GENOMIC DNA]</scope>
    <source>
        <strain evidence="1 2">LMG 29608</strain>
    </source>
</reference>
<dbReference type="Proteomes" id="UP000289859">
    <property type="component" value="Unassembled WGS sequence"/>
</dbReference>
<proteinExistence type="predicted"/>
<evidence type="ECO:0000313" key="1">
    <source>
        <dbReference type="EMBL" id="RXG26310.1"/>
    </source>
</evidence>
<name>A0A4Q0PHZ8_9FLAO</name>
<comment type="caution">
    <text evidence="1">The sequence shown here is derived from an EMBL/GenBank/DDBJ whole genome shotgun (WGS) entry which is preliminary data.</text>
</comment>
<organism evidence="1 2">
    <name type="scientific">Leeuwenhoekiella polynyae</name>
    <dbReference type="NCBI Taxonomy" id="1550906"/>
    <lineage>
        <taxon>Bacteria</taxon>
        <taxon>Pseudomonadati</taxon>
        <taxon>Bacteroidota</taxon>
        <taxon>Flavobacteriia</taxon>
        <taxon>Flavobacteriales</taxon>
        <taxon>Flavobacteriaceae</taxon>
        <taxon>Leeuwenhoekiella</taxon>
    </lineage>
</organism>
<sequence>MRDRALPARKGHLKQLIVLGILGIVFLEKVTWHSQLVHKNRYPDVPIALVYRYHAFAMQYPRVKRG</sequence>
<protein>
    <submittedName>
        <fullName evidence="1">Uncharacterized protein</fullName>
    </submittedName>
</protein>
<dbReference type="EMBL" id="QOVK01000001">
    <property type="protein sequence ID" value="RXG26310.1"/>
    <property type="molecule type" value="Genomic_DNA"/>
</dbReference>
<dbReference type="AlphaFoldDB" id="A0A4Q0PHZ8"/>
<gene>
    <name evidence="1" type="ORF">DSM02_305</name>
</gene>
<accession>A0A4Q0PHZ8</accession>
<evidence type="ECO:0000313" key="2">
    <source>
        <dbReference type="Proteomes" id="UP000289859"/>
    </source>
</evidence>
<keyword evidence="2" id="KW-1185">Reference proteome</keyword>